<keyword evidence="2" id="KW-0238">DNA-binding</keyword>
<feature type="region of interest" description="Disordered" evidence="4">
    <location>
        <begin position="80"/>
        <end position="121"/>
    </location>
</feature>
<evidence type="ECO:0000313" key="7">
    <source>
        <dbReference type="EMBL" id="SVD00879.1"/>
    </source>
</evidence>
<dbReference type="EMBL" id="UINC01124019">
    <property type="protein sequence ID" value="SVD00879.1"/>
    <property type="molecule type" value="Genomic_DNA"/>
</dbReference>
<evidence type="ECO:0000256" key="3">
    <source>
        <dbReference type="ARBA" id="ARBA00023172"/>
    </source>
</evidence>
<evidence type="ECO:0000256" key="1">
    <source>
        <dbReference type="ARBA" id="ARBA00003544"/>
    </source>
</evidence>
<feature type="compositionally biased region" description="Basic and acidic residues" evidence="4">
    <location>
        <begin position="102"/>
        <end position="121"/>
    </location>
</feature>
<dbReference type="InterPro" id="IPR047959">
    <property type="entry name" value="Transpos_IS5"/>
</dbReference>
<dbReference type="InterPro" id="IPR002559">
    <property type="entry name" value="Transposase_11"/>
</dbReference>
<evidence type="ECO:0000256" key="2">
    <source>
        <dbReference type="ARBA" id="ARBA00023125"/>
    </source>
</evidence>
<evidence type="ECO:0000259" key="6">
    <source>
        <dbReference type="Pfam" id="PF05598"/>
    </source>
</evidence>
<gene>
    <name evidence="7" type="ORF">METZ01_LOCUS353733</name>
</gene>
<dbReference type="NCBIfam" id="NF033581">
    <property type="entry name" value="transpos_IS5_4"/>
    <property type="match status" value="1"/>
</dbReference>
<dbReference type="PANTHER" id="PTHR35604:SF2">
    <property type="entry name" value="TRANSPOSASE INSH FOR INSERTION SEQUENCE ELEMENT IS5A-RELATED"/>
    <property type="match status" value="1"/>
</dbReference>
<accession>A0A382RT67</accession>
<dbReference type="Pfam" id="PF01609">
    <property type="entry name" value="DDE_Tnp_1"/>
    <property type="match status" value="1"/>
</dbReference>
<protein>
    <recommendedName>
        <fullName evidence="8">Transposase IS4-like domain-containing protein</fullName>
    </recommendedName>
</protein>
<dbReference type="GO" id="GO:0004803">
    <property type="term" value="F:transposase activity"/>
    <property type="evidence" value="ECO:0007669"/>
    <property type="project" value="InterPro"/>
</dbReference>
<feature type="domain" description="Transposase InsH N-terminal" evidence="6">
    <location>
        <begin position="1"/>
        <end position="33"/>
    </location>
</feature>
<reference evidence="7" key="1">
    <citation type="submission" date="2018-05" db="EMBL/GenBank/DDBJ databases">
        <authorList>
            <person name="Lanie J.A."/>
            <person name="Ng W.-L."/>
            <person name="Kazmierczak K.M."/>
            <person name="Andrzejewski T.M."/>
            <person name="Davidsen T.M."/>
            <person name="Wayne K.J."/>
            <person name="Tettelin H."/>
            <person name="Glass J.I."/>
            <person name="Rusch D."/>
            <person name="Podicherti R."/>
            <person name="Tsui H.-C.T."/>
            <person name="Winkler M.E."/>
        </authorList>
    </citation>
    <scope>NUCLEOTIDE SEQUENCE</scope>
</reference>
<dbReference type="GO" id="GO:0006313">
    <property type="term" value="P:DNA transposition"/>
    <property type="evidence" value="ECO:0007669"/>
    <property type="project" value="InterPro"/>
</dbReference>
<dbReference type="PANTHER" id="PTHR35604">
    <property type="entry name" value="TRANSPOSASE INSH FOR INSERTION SEQUENCE ELEMENT IS5A-RELATED"/>
    <property type="match status" value="1"/>
</dbReference>
<dbReference type="Pfam" id="PF05598">
    <property type="entry name" value="DUF772"/>
    <property type="match status" value="1"/>
</dbReference>
<dbReference type="InterPro" id="IPR008490">
    <property type="entry name" value="Transposase_InsH_N"/>
</dbReference>
<organism evidence="7">
    <name type="scientific">marine metagenome</name>
    <dbReference type="NCBI Taxonomy" id="408172"/>
    <lineage>
        <taxon>unclassified sequences</taxon>
        <taxon>metagenomes</taxon>
        <taxon>ecological metagenomes</taxon>
    </lineage>
</organism>
<comment type="function">
    <text evidence="1">Involved in the transposition of the insertion sequence IS5.</text>
</comment>
<dbReference type="AlphaFoldDB" id="A0A382RT67"/>
<feature type="non-terminal residue" evidence="7">
    <location>
        <position position="1"/>
    </location>
</feature>
<evidence type="ECO:0000259" key="5">
    <source>
        <dbReference type="Pfam" id="PF01609"/>
    </source>
</evidence>
<proteinExistence type="predicted"/>
<evidence type="ECO:0008006" key="8">
    <source>
        <dbReference type="Google" id="ProtNLM"/>
    </source>
</evidence>
<evidence type="ECO:0000256" key="4">
    <source>
        <dbReference type="SAM" id="MobiDB-lite"/>
    </source>
</evidence>
<keyword evidence="3" id="KW-0233">DNA recombination</keyword>
<sequence length="287" mass="32464">EQLDYNILFRWFLDMNLEEPSFDATSFTKNRERLLAHAVSLKFFDAVVRQARKQDLLSDDHFTVDGTLIDAWASMKSFQPIEPSQDSGKPPQDGGSNPNVDFRGEKRSNKAHRSRTDPEARLMRKGLGKEARLSFLGHALMENKNGLCIDLKVNKATGYAEREAALDMLSRQVRKRVHPKTLGADKGYHASDFVDGLRSMNMTPHIAQAKNRNTSGLDGRTTRHAGYAVSQRIRKRVEEIFGWFKTVGGLRKTRFRGVERTQEYVFMLGAAYNLLRMSQLVPTGGGT</sequence>
<name>A0A382RT67_9ZZZZ</name>
<feature type="domain" description="Transposase IS4-like" evidence="5">
    <location>
        <begin position="132"/>
        <end position="274"/>
    </location>
</feature>
<dbReference type="GO" id="GO:0003677">
    <property type="term" value="F:DNA binding"/>
    <property type="evidence" value="ECO:0007669"/>
    <property type="project" value="UniProtKB-KW"/>
</dbReference>